<proteinExistence type="predicted"/>
<keyword evidence="2" id="KW-1133">Transmembrane helix</keyword>
<keyword evidence="1" id="KW-0378">Hydrolase</keyword>
<keyword evidence="4" id="KW-1185">Reference proteome</keyword>
<dbReference type="InterPro" id="IPR001940">
    <property type="entry name" value="Peptidase_S1C"/>
</dbReference>
<dbReference type="SUPFAM" id="SSF50494">
    <property type="entry name" value="Trypsin-like serine proteases"/>
    <property type="match status" value="1"/>
</dbReference>
<sequence length="275" mass="30871">MDPNEKQHKDIWKDESIEEEIDEEFLEFVLAAQQEALLKAAQEKTSRKSKRPFPKWIFYLMATILFVNTFAAIFSVYSIPAIEFLKTSAKLSSQEDITSLKKSVVVVLTDGSKGTGFSISSDGTILTNYHVVEGHKTVTVGFPDDRRFKAKVVNTYPSVDLAVLEIDGQDLPYLELAKQTSFEEDDPVYFIGNPLSFTGIANEGKIIDYIQLSDWEEPVVMIKAPVYRGNSGSPVLNKYGQVIGVVFATLDHDTYGRVGLFIPIDEYYKQQNGTN</sequence>
<dbReference type="KEGG" id="psyo:PB01_01950"/>
<keyword evidence="3" id="KW-0645">Protease</keyword>
<dbReference type="PANTHER" id="PTHR43019">
    <property type="entry name" value="SERINE ENDOPROTEASE DEGS"/>
    <property type="match status" value="1"/>
</dbReference>
<dbReference type="InterPro" id="IPR009003">
    <property type="entry name" value="Peptidase_S1_PA"/>
</dbReference>
<evidence type="ECO:0000256" key="1">
    <source>
        <dbReference type="ARBA" id="ARBA00022825"/>
    </source>
</evidence>
<keyword evidence="2" id="KW-0812">Transmembrane</keyword>
<evidence type="ECO:0000313" key="4">
    <source>
        <dbReference type="Proteomes" id="UP000325517"/>
    </source>
</evidence>
<gene>
    <name evidence="3" type="ORF">PB01_01950</name>
</gene>
<dbReference type="EMBL" id="CP031223">
    <property type="protein sequence ID" value="QFF97666.1"/>
    <property type="molecule type" value="Genomic_DNA"/>
</dbReference>
<dbReference type="PANTHER" id="PTHR43019:SF23">
    <property type="entry name" value="PROTEASE DO-LIKE 5, CHLOROPLASTIC"/>
    <property type="match status" value="1"/>
</dbReference>
<dbReference type="Proteomes" id="UP000325517">
    <property type="component" value="Chromosome"/>
</dbReference>
<evidence type="ECO:0000256" key="2">
    <source>
        <dbReference type="SAM" id="Phobius"/>
    </source>
</evidence>
<accession>A0A5J6SI98</accession>
<dbReference type="PRINTS" id="PR00834">
    <property type="entry name" value="PROTEASES2C"/>
</dbReference>
<organism evidence="3 4">
    <name type="scientific">Psychrobacillus glaciei</name>
    <dbReference type="NCBI Taxonomy" id="2283160"/>
    <lineage>
        <taxon>Bacteria</taxon>
        <taxon>Bacillati</taxon>
        <taxon>Bacillota</taxon>
        <taxon>Bacilli</taxon>
        <taxon>Bacillales</taxon>
        <taxon>Bacillaceae</taxon>
        <taxon>Psychrobacillus</taxon>
    </lineage>
</organism>
<dbReference type="GO" id="GO:0004252">
    <property type="term" value="F:serine-type endopeptidase activity"/>
    <property type="evidence" value="ECO:0007669"/>
    <property type="project" value="InterPro"/>
</dbReference>
<evidence type="ECO:0000313" key="3">
    <source>
        <dbReference type="EMBL" id="QFF97666.1"/>
    </source>
</evidence>
<protein>
    <submittedName>
        <fullName evidence="3">Serine protease</fullName>
    </submittedName>
</protein>
<dbReference type="OrthoDB" id="9766361at2"/>
<dbReference type="Pfam" id="PF13365">
    <property type="entry name" value="Trypsin_2"/>
    <property type="match status" value="1"/>
</dbReference>
<feature type="transmembrane region" description="Helical" evidence="2">
    <location>
        <begin position="56"/>
        <end position="77"/>
    </location>
</feature>
<dbReference type="RefSeq" id="WP_151698611.1">
    <property type="nucleotide sequence ID" value="NZ_CP031223.1"/>
</dbReference>
<dbReference type="GO" id="GO:0006508">
    <property type="term" value="P:proteolysis"/>
    <property type="evidence" value="ECO:0007669"/>
    <property type="project" value="UniProtKB-KW"/>
</dbReference>
<dbReference type="AlphaFoldDB" id="A0A5J6SI98"/>
<keyword evidence="1" id="KW-0720">Serine protease</keyword>
<keyword evidence="2" id="KW-0472">Membrane</keyword>
<reference evidence="3 4" key="1">
    <citation type="submission" date="2018-07" db="EMBL/GenBank/DDBJ databases">
        <title>Complete genome sequence of Psychrobacillus sp. PB01, isolated from iceberg, and comparative genome analysis of Psychrobacillus strains.</title>
        <authorList>
            <person name="Lee P.C."/>
        </authorList>
    </citation>
    <scope>NUCLEOTIDE SEQUENCE [LARGE SCALE GENOMIC DNA]</scope>
    <source>
        <strain evidence="3 4">PB01</strain>
    </source>
</reference>
<dbReference type="Gene3D" id="2.40.10.120">
    <property type="match status" value="1"/>
</dbReference>
<name>A0A5J6SI98_9BACI</name>